<evidence type="ECO:0000256" key="1">
    <source>
        <dbReference type="SAM" id="Phobius"/>
    </source>
</evidence>
<organism evidence="4">
    <name type="scientific">Candidatus Kentrum eta</name>
    <dbReference type="NCBI Taxonomy" id="2126337"/>
    <lineage>
        <taxon>Bacteria</taxon>
        <taxon>Pseudomonadati</taxon>
        <taxon>Pseudomonadota</taxon>
        <taxon>Gammaproteobacteria</taxon>
        <taxon>Candidatus Kentrum</taxon>
    </lineage>
</organism>
<reference evidence="4" key="1">
    <citation type="submission" date="2019-02" db="EMBL/GenBank/DDBJ databases">
        <authorList>
            <person name="Gruber-Vodicka R. H."/>
            <person name="Seah K. B. B."/>
        </authorList>
    </citation>
    <scope>NUCLEOTIDE SEQUENCE</scope>
    <source>
        <strain evidence="4">BECK_SA2B12</strain>
        <strain evidence="2">BECK_SA2B15</strain>
        <strain evidence="3">BECK_SA2B20</strain>
    </source>
</reference>
<evidence type="ECO:0000313" key="4">
    <source>
        <dbReference type="EMBL" id="VFJ97798.1"/>
    </source>
</evidence>
<keyword evidence="1" id="KW-0812">Transmembrane</keyword>
<evidence type="ECO:0000313" key="3">
    <source>
        <dbReference type="EMBL" id="VFJ91254.1"/>
    </source>
</evidence>
<dbReference type="AlphaFoldDB" id="A0A450UZ15"/>
<keyword evidence="1" id="KW-1133">Transmembrane helix</keyword>
<dbReference type="EMBL" id="CAADFJ010000016">
    <property type="protein sequence ID" value="VFJ97798.1"/>
    <property type="molecule type" value="Genomic_DNA"/>
</dbReference>
<keyword evidence="1" id="KW-0472">Membrane</keyword>
<dbReference type="EMBL" id="CAADFG010000017">
    <property type="protein sequence ID" value="VFJ89714.1"/>
    <property type="molecule type" value="Genomic_DNA"/>
</dbReference>
<accession>A0A450UZ15</accession>
<gene>
    <name evidence="2" type="ORF">BECKH772A_GA0070896_100174</name>
    <name evidence="3" type="ORF">BECKH772B_GA0070898_100164</name>
    <name evidence="4" type="ORF">BECKH772C_GA0070978_100164</name>
</gene>
<proteinExistence type="predicted"/>
<evidence type="ECO:0008006" key="5">
    <source>
        <dbReference type="Google" id="ProtNLM"/>
    </source>
</evidence>
<name>A0A450UZ15_9GAMM</name>
<feature type="transmembrane region" description="Helical" evidence="1">
    <location>
        <begin position="54"/>
        <end position="72"/>
    </location>
</feature>
<protein>
    <recommendedName>
        <fullName evidence="5">DUF1640 domain-containing protein</fullName>
    </recommendedName>
</protein>
<sequence length="76" mass="8367">MTAITFDTHEFIKTLVASGIPDAQAEAISRAFRDARHQAEVATKSDLRELEYRLTLRIGALIATAVLIITALDKLL</sequence>
<dbReference type="EMBL" id="CAADFI010000016">
    <property type="protein sequence ID" value="VFJ91254.1"/>
    <property type="molecule type" value="Genomic_DNA"/>
</dbReference>
<evidence type="ECO:0000313" key="2">
    <source>
        <dbReference type="EMBL" id="VFJ89714.1"/>
    </source>
</evidence>